<evidence type="ECO:0000313" key="2">
    <source>
        <dbReference type="EMBL" id="GGU87351.1"/>
    </source>
</evidence>
<proteinExistence type="predicted"/>
<dbReference type="InterPro" id="IPR043472">
    <property type="entry name" value="Macro_dom-like"/>
</dbReference>
<dbReference type="CDD" id="cd02908">
    <property type="entry name" value="Macro_OAADPr_deacetylase"/>
    <property type="match status" value="1"/>
</dbReference>
<dbReference type="PANTHER" id="PTHR11106:SF27">
    <property type="entry name" value="MACRO DOMAIN-CONTAINING PROTEIN"/>
    <property type="match status" value="1"/>
</dbReference>
<accession>A0A8H9LUH4</accession>
<dbReference type="Pfam" id="PF01661">
    <property type="entry name" value="Macro"/>
    <property type="match status" value="1"/>
</dbReference>
<dbReference type="Proteomes" id="UP000610124">
    <property type="component" value="Unassembled WGS sequence"/>
</dbReference>
<dbReference type="EMBL" id="BMUB01000010">
    <property type="protein sequence ID" value="GGU87351.1"/>
    <property type="molecule type" value="Genomic_DNA"/>
</dbReference>
<dbReference type="SMART" id="SM00506">
    <property type="entry name" value="A1pp"/>
    <property type="match status" value="1"/>
</dbReference>
<evidence type="ECO:0000259" key="1">
    <source>
        <dbReference type="PROSITE" id="PS51154"/>
    </source>
</evidence>
<dbReference type="NCBIfam" id="NF001664">
    <property type="entry name" value="PRK00431.1-6"/>
    <property type="match status" value="1"/>
</dbReference>
<gene>
    <name evidence="2" type="ORF">GCM10010502_44750</name>
</gene>
<dbReference type="PANTHER" id="PTHR11106">
    <property type="entry name" value="GANGLIOSIDE INDUCED DIFFERENTIATION ASSOCIATED PROTEIN 2-RELATED"/>
    <property type="match status" value="1"/>
</dbReference>
<dbReference type="PROSITE" id="PS51154">
    <property type="entry name" value="MACRO"/>
    <property type="match status" value="1"/>
</dbReference>
<comment type="caution">
    <text evidence="2">The sequence shown here is derived from an EMBL/GenBank/DDBJ whole genome shotgun (WGS) entry which is preliminary data.</text>
</comment>
<organism evidence="2 3">
    <name type="scientific">Kitasatospora aureofaciens</name>
    <name type="common">Streptomyces aureofaciens</name>
    <dbReference type="NCBI Taxonomy" id="1894"/>
    <lineage>
        <taxon>Bacteria</taxon>
        <taxon>Bacillati</taxon>
        <taxon>Actinomycetota</taxon>
        <taxon>Actinomycetes</taxon>
        <taxon>Kitasatosporales</taxon>
        <taxon>Streptomycetaceae</taxon>
        <taxon>Kitasatospora</taxon>
    </lineage>
</organism>
<sequence length="189" mass="19865">MTVARITLVEGDITEQRVDAVVNAANSSLLGGGGVDGAIHRRGGPEILAECRRLRASHWGRGLPVGRAVATTAGRLPARWVVHTVGPVYLAEEYEERAGLLASCYRESLRAAAELGARTVAFPAVSAGIFGWPPADAARIALGTVAGVLDGDDARAGAELAEVRFVLFGAEMYRVFERARGELLGPEGC</sequence>
<reference evidence="2" key="2">
    <citation type="submission" date="2020-09" db="EMBL/GenBank/DDBJ databases">
        <authorList>
            <person name="Sun Q."/>
            <person name="Ohkuma M."/>
        </authorList>
    </citation>
    <scope>NUCLEOTIDE SEQUENCE</scope>
    <source>
        <strain evidence="2">JCM 4434</strain>
    </source>
</reference>
<evidence type="ECO:0000313" key="3">
    <source>
        <dbReference type="Proteomes" id="UP000610124"/>
    </source>
</evidence>
<dbReference type="Gene3D" id="3.40.220.10">
    <property type="entry name" value="Leucine Aminopeptidase, subunit E, domain 1"/>
    <property type="match status" value="1"/>
</dbReference>
<dbReference type="AlphaFoldDB" id="A0A8H9LUH4"/>
<reference evidence="2" key="1">
    <citation type="journal article" date="2014" name="Int. J. Syst. Evol. Microbiol.">
        <title>Complete genome sequence of Corynebacterium casei LMG S-19264T (=DSM 44701T), isolated from a smear-ripened cheese.</title>
        <authorList>
            <consortium name="US DOE Joint Genome Institute (JGI-PGF)"/>
            <person name="Walter F."/>
            <person name="Albersmeier A."/>
            <person name="Kalinowski J."/>
            <person name="Ruckert C."/>
        </authorList>
    </citation>
    <scope>NUCLEOTIDE SEQUENCE</scope>
    <source>
        <strain evidence="2">JCM 4434</strain>
    </source>
</reference>
<feature type="domain" description="Macro" evidence="1">
    <location>
        <begin position="1"/>
        <end position="184"/>
    </location>
</feature>
<dbReference type="SUPFAM" id="SSF52949">
    <property type="entry name" value="Macro domain-like"/>
    <property type="match status" value="1"/>
</dbReference>
<name>A0A8H9LUH4_KITAU</name>
<dbReference type="InterPro" id="IPR002589">
    <property type="entry name" value="Macro_dom"/>
</dbReference>
<protein>
    <submittedName>
        <fullName evidence="2">Macro domain-containing protein</fullName>
    </submittedName>
</protein>